<evidence type="ECO:0000256" key="1">
    <source>
        <dbReference type="SAM" id="MobiDB-lite"/>
    </source>
</evidence>
<dbReference type="AlphaFoldDB" id="A0A645HW35"/>
<sequence>MAAAGIDHHQRVSAGGEIICNGLNIRLVLLEIDGHQAAHRAGHLVHQAAGLAKIMIFSVLGDLRPQDGGHFKFAVQAVEDGTKQHFEGRGGAQAAAGEHAGGNRGVKPADGKAQFLHPCRHAPHQGGGFPLFLLDRG</sequence>
<organism evidence="2">
    <name type="scientific">bioreactor metagenome</name>
    <dbReference type="NCBI Taxonomy" id="1076179"/>
    <lineage>
        <taxon>unclassified sequences</taxon>
        <taxon>metagenomes</taxon>
        <taxon>ecological metagenomes</taxon>
    </lineage>
</organism>
<feature type="region of interest" description="Disordered" evidence="1">
    <location>
        <begin position="89"/>
        <end position="111"/>
    </location>
</feature>
<protein>
    <submittedName>
        <fullName evidence="2">Uncharacterized protein</fullName>
    </submittedName>
</protein>
<proteinExistence type="predicted"/>
<accession>A0A645HW35</accession>
<evidence type="ECO:0000313" key="2">
    <source>
        <dbReference type="EMBL" id="MPN43228.1"/>
    </source>
</evidence>
<comment type="caution">
    <text evidence="2">The sequence shown here is derived from an EMBL/GenBank/DDBJ whole genome shotgun (WGS) entry which is preliminary data.</text>
</comment>
<gene>
    <name evidence="2" type="ORF">SDC9_190787</name>
</gene>
<name>A0A645HW35_9ZZZZ</name>
<dbReference type="EMBL" id="VSSQ01101496">
    <property type="protein sequence ID" value="MPN43228.1"/>
    <property type="molecule type" value="Genomic_DNA"/>
</dbReference>
<reference evidence="2" key="1">
    <citation type="submission" date="2019-08" db="EMBL/GenBank/DDBJ databases">
        <authorList>
            <person name="Kucharzyk K."/>
            <person name="Murdoch R.W."/>
            <person name="Higgins S."/>
            <person name="Loffler F."/>
        </authorList>
    </citation>
    <scope>NUCLEOTIDE SEQUENCE</scope>
</reference>